<proteinExistence type="predicted"/>
<evidence type="ECO:0000256" key="2">
    <source>
        <dbReference type="ARBA" id="ARBA00005182"/>
    </source>
</evidence>
<dbReference type="InterPro" id="IPR031811">
    <property type="entry name" value="ALGX/ALGJ_SGNH-like"/>
</dbReference>
<dbReference type="EMBL" id="DPVV01000526">
    <property type="protein sequence ID" value="HCL03853.1"/>
    <property type="molecule type" value="Genomic_DNA"/>
</dbReference>
<name>A0A3D2XB86_9FIRM</name>
<comment type="caution">
    <text evidence="9">The sequence shown here is derived from an EMBL/GenBank/DDBJ whole genome shotgun (WGS) entry which is preliminary data.</text>
</comment>
<sequence>MVFNMNNEKNSLHIGSLITGILFVLIIMTYFIGLCINSPTMIMDIKKSLNNTFSVNVDQSEEEEILDENIDQKPISSTTSLSAKLGIAFSKTESVINDSIPGRLSLIDWNGLAQRILQKRMIPESNDNNTVYKMDNGQLTYTYPDIGVRIAHKNFTVLNKYLESIGTKLLYVQAPYKVNRDKNELPYGLEDYPNKNADKLLEGLDKLNIDYIDFREVFAYNFLNYPSLFYNTDHHWTTESAFFAYQYMLDYMERNYGFQYNKQTYNKANYNQVTLKQSFIGSLANRVGKWYAGIDDFTFIYPKFKTKLTYMKYDANASLYLVRNGTFEESVFYPERMDNPDTPLAYRDNCYLGGNPDLGRIINHKVQKGKILFVQDSYGKPIASFMALNFHEVDIIDLRYFTESYLMDFIKRETTPYDYVVILYNPSALKRSTYYRQFRFYDYE</sequence>
<dbReference type="Pfam" id="PF16822">
    <property type="entry name" value="ALGX"/>
    <property type="match status" value="1"/>
</dbReference>
<evidence type="ECO:0000256" key="3">
    <source>
        <dbReference type="ARBA" id="ARBA00022679"/>
    </source>
</evidence>
<keyword evidence="5" id="KW-0574">Periplasm</keyword>
<evidence type="ECO:0000313" key="10">
    <source>
        <dbReference type="Proteomes" id="UP000262969"/>
    </source>
</evidence>
<evidence type="ECO:0000256" key="5">
    <source>
        <dbReference type="ARBA" id="ARBA00022764"/>
    </source>
</evidence>
<keyword evidence="7" id="KW-1133">Transmembrane helix</keyword>
<protein>
    <recommendedName>
        <fullName evidence="8">AlgX/AlgJ SGNH hydrolase-like domain-containing protein</fullName>
    </recommendedName>
</protein>
<dbReference type="GO" id="GO:0042597">
    <property type="term" value="C:periplasmic space"/>
    <property type="evidence" value="ECO:0007669"/>
    <property type="project" value="UniProtKB-SubCell"/>
</dbReference>
<dbReference type="GO" id="GO:0042121">
    <property type="term" value="P:alginic acid biosynthetic process"/>
    <property type="evidence" value="ECO:0007669"/>
    <property type="project" value="UniProtKB-UniPathway"/>
</dbReference>
<dbReference type="Proteomes" id="UP000262969">
    <property type="component" value="Unassembled WGS sequence"/>
</dbReference>
<evidence type="ECO:0000256" key="7">
    <source>
        <dbReference type="SAM" id="Phobius"/>
    </source>
</evidence>
<accession>A0A3D2XB86</accession>
<organism evidence="9 10">
    <name type="scientific">Lachnoclostridium phytofermentans</name>
    <dbReference type="NCBI Taxonomy" id="66219"/>
    <lineage>
        <taxon>Bacteria</taxon>
        <taxon>Bacillati</taxon>
        <taxon>Bacillota</taxon>
        <taxon>Clostridia</taxon>
        <taxon>Lachnospirales</taxon>
        <taxon>Lachnospiraceae</taxon>
    </lineage>
</organism>
<evidence type="ECO:0000313" key="9">
    <source>
        <dbReference type="EMBL" id="HCL03853.1"/>
    </source>
</evidence>
<evidence type="ECO:0000256" key="1">
    <source>
        <dbReference type="ARBA" id="ARBA00004418"/>
    </source>
</evidence>
<evidence type="ECO:0000256" key="6">
    <source>
        <dbReference type="ARBA" id="ARBA00022841"/>
    </source>
</evidence>
<evidence type="ECO:0000256" key="4">
    <source>
        <dbReference type="ARBA" id="ARBA00022729"/>
    </source>
</evidence>
<dbReference type="GO" id="GO:0016740">
    <property type="term" value="F:transferase activity"/>
    <property type="evidence" value="ECO:0007669"/>
    <property type="project" value="UniProtKB-KW"/>
</dbReference>
<gene>
    <name evidence="9" type="ORF">DHW61_15845</name>
</gene>
<feature type="domain" description="AlgX/AlgJ SGNH hydrolase-like" evidence="8">
    <location>
        <begin position="155"/>
        <end position="271"/>
    </location>
</feature>
<feature type="transmembrane region" description="Helical" evidence="7">
    <location>
        <begin position="12"/>
        <end position="36"/>
    </location>
</feature>
<keyword evidence="7" id="KW-0472">Membrane</keyword>
<keyword evidence="7" id="KW-0812">Transmembrane</keyword>
<dbReference type="UniPathway" id="UPA00286"/>
<comment type="pathway">
    <text evidence="2">Glycan biosynthesis; alginate biosynthesis.</text>
</comment>
<keyword evidence="6" id="KW-0016">Alginate biosynthesis</keyword>
<reference evidence="9 10" key="1">
    <citation type="journal article" date="2018" name="Nat. Biotechnol.">
        <title>A standardized bacterial taxonomy based on genome phylogeny substantially revises the tree of life.</title>
        <authorList>
            <person name="Parks D.H."/>
            <person name="Chuvochina M."/>
            <person name="Waite D.W."/>
            <person name="Rinke C."/>
            <person name="Skarshewski A."/>
            <person name="Chaumeil P.A."/>
            <person name="Hugenholtz P."/>
        </authorList>
    </citation>
    <scope>NUCLEOTIDE SEQUENCE [LARGE SCALE GENOMIC DNA]</scope>
    <source>
        <strain evidence="9">UBA11728</strain>
    </source>
</reference>
<evidence type="ECO:0000259" key="8">
    <source>
        <dbReference type="Pfam" id="PF16822"/>
    </source>
</evidence>
<keyword evidence="4" id="KW-0732">Signal</keyword>
<keyword evidence="3" id="KW-0808">Transferase</keyword>
<comment type="subcellular location">
    <subcellularLocation>
        <location evidence="1">Periplasm</location>
    </subcellularLocation>
</comment>
<dbReference type="AlphaFoldDB" id="A0A3D2XB86"/>